<evidence type="ECO:0000256" key="3">
    <source>
        <dbReference type="ARBA" id="ARBA00012756"/>
    </source>
</evidence>
<feature type="signal peptide" evidence="7">
    <location>
        <begin position="1"/>
        <end position="25"/>
    </location>
</feature>
<dbReference type="SUPFAM" id="SSF49303">
    <property type="entry name" value="beta-Galactosidase/glucuronidase domain"/>
    <property type="match status" value="2"/>
</dbReference>
<evidence type="ECO:0000256" key="1">
    <source>
        <dbReference type="ARBA" id="ARBA00001412"/>
    </source>
</evidence>
<dbReference type="InterPro" id="IPR036156">
    <property type="entry name" value="Beta-gal/glucu_dom_sf"/>
</dbReference>
<gene>
    <name evidence="9" type="ORF">RI845_14470</name>
</gene>
<evidence type="ECO:0000256" key="4">
    <source>
        <dbReference type="ARBA" id="ARBA00022801"/>
    </source>
</evidence>
<dbReference type="SUPFAM" id="SSF51445">
    <property type="entry name" value="(Trans)glycosidases"/>
    <property type="match status" value="1"/>
</dbReference>
<dbReference type="EC" id="3.2.1.23" evidence="3"/>
<dbReference type="InterPro" id="IPR013783">
    <property type="entry name" value="Ig-like_fold"/>
</dbReference>
<keyword evidence="7" id="KW-0732">Signal</keyword>
<dbReference type="RefSeq" id="WP_348386877.1">
    <property type="nucleotide sequence ID" value="NZ_CP134146.1"/>
</dbReference>
<reference evidence="10" key="1">
    <citation type="submission" date="2023-09" db="EMBL/GenBank/DDBJ databases">
        <authorList>
            <person name="Li S."/>
            <person name="Li X."/>
            <person name="Zhang C."/>
            <person name="Zhao Z."/>
        </authorList>
    </citation>
    <scope>NUCLEOTIDE SEQUENCE [LARGE SCALE GENOMIC DNA]</scope>
    <source>
        <strain evidence="10">SQ345</strain>
    </source>
</reference>
<dbReference type="Gene3D" id="3.20.20.80">
    <property type="entry name" value="Glycosidases"/>
    <property type="match status" value="1"/>
</dbReference>
<dbReference type="Pfam" id="PF00703">
    <property type="entry name" value="Glyco_hydro_2"/>
    <property type="match status" value="1"/>
</dbReference>
<feature type="domain" description="Beta galactosidase small chain/" evidence="8">
    <location>
        <begin position="766"/>
        <end position="1055"/>
    </location>
</feature>
<evidence type="ECO:0000259" key="8">
    <source>
        <dbReference type="SMART" id="SM01038"/>
    </source>
</evidence>
<dbReference type="InterPro" id="IPR006102">
    <property type="entry name" value="Ig-like_GH2"/>
</dbReference>
<dbReference type="Proteomes" id="UP001248581">
    <property type="component" value="Chromosome"/>
</dbReference>
<evidence type="ECO:0000256" key="6">
    <source>
        <dbReference type="ARBA" id="ARBA00032230"/>
    </source>
</evidence>
<protein>
    <recommendedName>
        <fullName evidence="3">beta-galactosidase</fullName>
        <ecNumber evidence="3">3.2.1.23</ecNumber>
    </recommendedName>
    <alternativeName>
        <fullName evidence="6">Lactase</fullName>
    </alternativeName>
</protein>
<evidence type="ECO:0000313" key="10">
    <source>
        <dbReference type="Proteomes" id="UP001248581"/>
    </source>
</evidence>
<dbReference type="PANTHER" id="PTHR46323">
    <property type="entry name" value="BETA-GALACTOSIDASE"/>
    <property type="match status" value="1"/>
</dbReference>
<evidence type="ECO:0000256" key="5">
    <source>
        <dbReference type="ARBA" id="ARBA00023295"/>
    </source>
</evidence>
<dbReference type="Pfam" id="PF16353">
    <property type="entry name" value="LacZ_4"/>
    <property type="match status" value="1"/>
</dbReference>
<dbReference type="InterPro" id="IPR006103">
    <property type="entry name" value="Glyco_hydro_2_cat"/>
</dbReference>
<accession>A0ABY9TG09</accession>
<dbReference type="InterPro" id="IPR032312">
    <property type="entry name" value="LacZ_4"/>
</dbReference>
<comment type="similarity">
    <text evidence="2">Belongs to the glycosyl hydrolase 2 family.</text>
</comment>
<keyword evidence="4 9" id="KW-0378">Hydrolase</keyword>
<dbReference type="InterPro" id="IPR006101">
    <property type="entry name" value="Glyco_hydro_2"/>
</dbReference>
<dbReference type="EMBL" id="CP134146">
    <property type="protein sequence ID" value="WNC67718.1"/>
    <property type="molecule type" value="Genomic_DNA"/>
</dbReference>
<evidence type="ECO:0000256" key="2">
    <source>
        <dbReference type="ARBA" id="ARBA00007401"/>
    </source>
</evidence>
<dbReference type="InterPro" id="IPR017853">
    <property type="entry name" value="GH"/>
</dbReference>
<dbReference type="Gene3D" id="2.70.98.10">
    <property type="match status" value="1"/>
</dbReference>
<dbReference type="GO" id="GO:0016787">
    <property type="term" value="F:hydrolase activity"/>
    <property type="evidence" value="ECO:0007669"/>
    <property type="project" value="UniProtKB-KW"/>
</dbReference>
<dbReference type="InterPro" id="IPR004199">
    <property type="entry name" value="B-gal_small/dom_5"/>
</dbReference>
<organism evidence="9 10">
    <name type="scientific">Thalassotalea nanhaiensis</name>
    <dbReference type="NCBI Taxonomy" id="3065648"/>
    <lineage>
        <taxon>Bacteria</taxon>
        <taxon>Pseudomonadati</taxon>
        <taxon>Pseudomonadota</taxon>
        <taxon>Gammaproteobacteria</taxon>
        <taxon>Alteromonadales</taxon>
        <taxon>Colwelliaceae</taxon>
        <taxon>Thalassotalea</taxon>
    </lineage>
</organism>
<dbReference type="SUPFAM" id="SSF49785">
    <property type="entry name" value="Galactose-binding domain-like"/>
    <property type="match status" value="1"/>
</dbReference>
<dbReference type="Gene3D" id="2.60.40.10">
    <property type="entry name" value="Immunoglobulins"/>
    <property type="match status" value="2"/>
</dbReference>
<dbReference type="SMART" id="SM01038">
    <property type="entry name" value="Bgal_small_N"/>
    <property type="match status" value="1"/>
</dbReference>
<dbReference type="PANTHER" id="PTHR46323:SF2">
    <property type="entry name" value="BETA-GALACTOSIDASE"/>
    <property type="match status" value="1"/>
</dbReference>
<dbReference type="PRINTS" id="PR00132">
    <property type="entry name" value="GLHYDRLASE2"/>
</dbReference>
<dbReference type="InterPro" id="IPR008979">
    <property type="entry name" value="Galactose-bd-like_sf"/>
</dbReference>
<evidence type="ECO:0000313" key="9">
    <source>
        <dbReference type="EMBL" id="WNC67718.1"/>
    </source>
</evidence>
<dbReference type="SUPFAM" id="SSF74650">
    <property type="entry name" value="Galactose mutarotase-like"/>
    <property type="match status" value="1"/>
</dbReference>
<dbReference type="Pfam" id="PF02837">
    <property type="entry name" value="Glyco_hydro_2_N"/>
    <property type="match status" value="1"/>
</dbReference>
<keyword evidence="10" id="KW-1185">Reference proteome</keyword>
<dbReference type="InterPro" id="IPR006104">
    <property type="entry name" value="Glyco_hydro_2_N"/>
</dbReference>
<feature type="chain" id="PRO_5047156223" description="beta-galactosidase" evidence="7">
    <location>
        <begin position="26"/>
        <end position="1061"/>
    </location>
</feature>
<dbReference type="InterPro" id="IPR050347">
    <property type="entry name" value="Bact_Beta-galactosidase"/>
</dbReference>
<dbReference type="Gene3D" id="2.60.120.260">
    <property type="entry name" value="Galactose-binding domain-like"/>
    <property type="match status" value="1"/>
</dbReference>
<sequence>MKVSSIKTCILLVVACVFPSFVTMAVEEWRDPQVFRINKEPARSFYYSFDNKNALKAQTPWQQNNHLLLNGKWKFNWVEHPSKRVVDFYKTSFDDDKWGTFPVPANWEINGYGTPFYHSHACFDNELLLPKQDIAYNPVGAYRKVFNVPSEWSEQQVFVHFGAVKSAFYLWVNGKKVGYSQDSKTDAAFDITPYIKQGDNLLALEVYRYSDGSYFECQDMWRLSGIERDVYVYTTPKVAVRDFHAYTTLDESYKNGLLTFDADIDNRSTLDSNIQSLQVEVIDQKNNVILTKKLSVQSLPAGTKTKVSFATKVNSPKLWSAEQPNLYDIRLTLINKSNQETQYIGRKIGFRSTEYKNGNFLVNGKPVLFKGVNRHEHDAKTGHVITHESMLEDVKMMKAFNINAVRMAHYPNDPYMYDLADEYGLYVMDEANTESHGLGASNQGGTYDPQRHIVNDPLWKAAYLDRISNMYERSKNNPSVVIRSLGNESGDGPNLEATYDWLKAQEQSPVISEQAQLRRHTDAYGQMYAPLSDIIRYAETQHDERPVILIEYEHAMGNSLGNFQEYWDAFEKYDSLQGGFIWDWVDQTIEKAAPDGTIFQAYGGDLEPEGTPNSDSFCANGLVFADRTPYPYLWEVKKVQQNIAIKALDIADGRLSIRNKFYFKDLSYYQLNWSLLENGEVVEQGSAGDLSAKPGESEIKSLAFKTKFNPQDEYFLNVDVISKTSEGLLEKGHIVAQEQLAFEHELISQKRDAEQALAINTGKDKTVFSGKSFALTLDNSSGLISSINYHGNELLKSSSHPEFWRAPVYNDLEIGKYEKNLAVWQHLGRNTKLNSIKVERKSESYAQVDVELALDAIESRYFLTYHVFGSGEVQVDNWFYAAPHKKFGELPRIGNLFELDTRYDNIEYYGRGPHENYDDRKSSAFIGLYNTNVDDLYTPYVRPSENGYHTDVRHVSFIDKQGRGITFSGVNHNSLKRKGVIGFGAQFFSTDDYDASKKDHVRRNLHPFELVKRDRIFVNIDHRQRGVGGTDSWGAEPLANYILPWLDYRFSFSFKPYQEND</sequence>
<evidence type="ECO:0000256" key="7">
    <source>
        <dbReference type="SAM" id="SignalP"/>
    </source>
</evidence>
<dbReference type="Pfam" id="PF02929">
    <property type="entry name" value="Bgal_small_N"/>
    <property type="match status" value="1"/>
</dbReference>
<name>A0ABY9TG09_9GAMM</name>
<comment type="catalytic activity">
    <reaction evidence="1">
        <text>Hydrolysis of terminal non-reducing beta-D-galactose residues in beta-D-galactosides.</text>
        <dbReference type="EC" id="3.2.1.23"/>
    </reaction>
</comment>
<dbReference type="Pfam" id="PF02836">
    <property type="entry name" value="Glyco_hydro_2_C"/>
    <property type="match status" value="1"/>
</dbReference>
<proteinExistence type="inferred from homology"/>
<dbReference type="InterPro" id="IPR014718">
    <property type="entry name" value="GH-type_carb-bd"/>
</dbReference>
<keyword evidence="5" id="KW-0326">Glycosidase</keyword>
<dbReference type="InterPro" id="IPR011013">
    <property type="entry name" value="Gal_mutarotase_sf_dom"/>
</dbReference>